<dbReference type="Pfam" id="PF03226">
    <property type="entry name" value="Yippee-Mis18"/>
    <property type="match status" value="1"/>
</dbReference>
<evidence type="ECO:0000313" key="6">
    <source>
        <dbReference type="EMBL" id="RVW81329.1"/>
    </source>
</evidence>
<keyword evidence="2" id="KW-0479">Metal-binding</keyword>
<gene>
    <name evidence="6" type="primary">YIPL_0</name>
    <name evidence="6" type="ORF">CK203_038100</name>
</gene>
<name>A0A438HA53_VITVI</name>
<feature type="domain" description="Yippee" evidence="5">
    <location>
        <begin position="10"/>
        <end position="107"/>
    </location>
</feature>
<protein>
    <recommendedName>
        <fullName evidence="4">Protein yippee-like</fullName>
    </recommendedName>
</protein>
<evidence type="ECO:0000313" key="7">
    <source>
        <dbReference type="Proteomes" id="UP000288805"/>
    </source>
</evidence>
<comment type="similarity">
    <text evidence="1 4">Belongs to the yippee family.</text>
</comment>
<organism evidence="6 7">
    <name type="scientific">Vitis vinifera</name>
    <name type="common">Grape</name>
    <dbReference type="NCBI Taxonomy" id="29760"/>
    <lineage>
        <taxon>Eukaryota</taxon>
        <taxon>Viridiplantae</taxon>
        <taxon>Streptophyta</taxon>
        <taxon>Embryophyta</taxon>
        <taxon>Tracheophyta</taxon>
        <taxon>Spermatophyta</taxon>
        <taxon>Magnoliopsida</taxon>
        <taxon>eudicotyledons</taxon>
        <taxon>Gunneridae</taxon>
        <taxon>Pentapetalae</taxon>
        <taxon>rosids</taxon>
        <taxon>Vitales</taxon>
        <taxon>Vitaceae</taxon>
        <taxon>Viteae</taxon>
        <taxon>Vitis</taxon>
    </lineage>
</organism>
<evidence type="ECO:0000259" key="5">
    <source>
        <dbReference type="PROSITE" id="PS51792"/>
    </source>
</evidence>
<dbReference type="GO" id="GO:0046872">
    <property type="term" value="F:metal ion binding"/>
    <property type="evidence" value="ECO:0007669"/>
    <property type="project" value="UniProtKB-KW"/>
</dbReference>
<evidence type="ECO:0000256" key="3">
    <source>
        <dbReference type="ARBA" id="ARBA00022833"/>
    </source>
</evidence>
<evidence type="ECO:0000256" key="1">
    <source>
        <dbReference type="ARBA" id="ARBA00005613"/>
    </source>
</evidence>
<dbReference type="PROSITE" id="PS51792">
    <property type="entry name" value="YIPPEE"/>
    <property type="match status" value="1"/>
</dbReference>
<dbReference type="EMBL" id="QGNW01000254">
    <property type="protein sequence ID" value="RVW81329.1"/>
    <property type="molecule type" value="Genomic_DNA"/>
</dbReference>
<sequence length="119" mass="13474">MGSVVNLEGKIYSCKHCRTHLALSEDIISKSFHTVNGKAYLFNKVVNISVGVHEEKMMMTGMYTVADIFCVGCGSIVGWRYETAHEKAQKYKEGKSVLQWIRYRALTEATTEVMQMTLD</sequence>
<dbReference type="PANTHER" id="PTHR13848">
    <property type="entry name" value="PROTEIN YIPPEE-LIKE CG15309-RELATED"/>
    <property type="match status" value="1"/>
</dbReference>
<keyword evidence="3" id="KW-0862">Zinc</keyword>
<reference evidence="6 7" key="1">
    <citation type="journal article" date="2018" name="PLoS Genet.">
        <title>Population sequencing reveals clonal diversity and ancestral inbreeding in the grapevine cultivar Chardonnay.</title>
        <authorList>
            <person name="Roach M.J."/>
            <person name="Johnson D.L."/>
            <person name="Bohlmann J."/>
            <person name="van Vuuren H.J."/>
            <person name="Jones S.J."/>
            <person name="Pretorius I.S."/>
            <person name="Schmidt S.A."/>
            <person name="Borneman A.R."/>
        </authorList>
    </citation>
    <scope>NUCLEOTIDE SEQUENCE [LARGE SCALE GENOMIC DNA]</scope>
    <source>
        <strain evidence="7">cv. Chardonnay</strain>
        <tissue evidence="6">Leaf</tissue>
    </source>
</reference>
<dbReference type="InterPro" id="IPR039058">
    <property type="entry name" value="Yippee_fam"/>
</dbReference>
<accession>A0A438HA53</accession>
<comment type="caution">
    <text evidence="6">The sequence shown here is derived from an EMBL/GenBank/DDBJ whole genome shotgun (WGS) entry which is preliminary data.</text>
</comment>
<dbReference type="InterPro" id="IPR004910">
    <property type="entry name" value="Yippee/Mis18/Cereblon"/>
</dbReference>
<evidence type="ECO:0000256" key="4">
    <source>
        <dbReference type="RuleBase" id="RU110713"/>
    </source>
</evidence>
<evidence type="ECO:0000256" key="2">
    <source>
        <dbReference type="ARBA" id="ARBA00022723"/>
    </source>
</evidence>
<dbReference type="Proteomes" id="UP000288805">
    <property type="component" value="Unassembled WGS sequence"/>
</dbReference>
<proteinExistence type="inferred from homology"/>
<dbReference type="InterPro" id="IPR034751">
    <property type="entry name" value="Yippee"/>
</dbReference>
<dbReference type="AlphaFoldDB" id="A0A438HA53"/>